<evidence type="ECO:0000256" key="1">
    <source>
        <dbReference type="SAM" id="MobiDB-lite"/>
    </source>
</evidence>
<organism evidence="2 3">
    <name type="scientific">Desulfovibrio piger ATCC 29098</name>
    <dbReference type="NCBI Taxonomy" id="411464"/>
    <lineage>
        <taxon>Bacteria</taxon>
        <taxon>Pseudomonadati</taxon>
        <taxon>Thermodesulfobacteriota</taxon>
        <taxon>Desulfovibrionia</taxon>
        <taxon>Desulfovibrionales</taxon>
        <taxon>Desulfovibrionaceae</taxon>
        <taxon>Desulfovibrio</taxon>
    </lineage>
</organism>
<protein>
    <submittedName>
        <fullName evidence="2">Uncharacterized protein</fullName>
    </submittedName>
</protein>
<gene>
    <name evidence="2" type="ORF">DESPIG_02633</name>
</gene>
<comment type="caution">
    <text evidence="2">The sequence shown here is derived from an EMBL/GenBank/DDBJ whole genome shotgun (WGS) entry which is preliminary data.</text>
</comment>
<dbReference type="HOGENOM" id="CLU_3288550_0_0_7"/>
<proteinExistence type="predicted"/>
<sequence length="40" mass="4243">MWRPGKQWGSAPRKPARQGVCRAGGGQGGRTCVSSSINKE</sequence>
<dbReference type="EMBL" id="ABXU01000076">
    <property type="protein sequence ID" value="EEB32453.1"/>
    <property type="molecule type" value="Genomic_DNA"/>
</dbReference>
<reference evidence="2 3" key="1">
    <citation type="submission" date="2008-10" db="EMBL/GenBank/DDBJ databases">
        <title>Draft genome sequence of Desulvovibrio piger (ATCC 29098).</title>
        <authorList>
            <person name="Sudarsanam P."/>
            <person name="Ley R."/>
            <person name="Guruge J."/>
            <person name="Turnbaugh P.J."/>
            <person name="Mahowald M."/>
            <person name="Liep D."/>
            <person name="Gordon J."/>
        </authorList>
    </citation>
    <scope>NUCLEOTIDE SEQUENCE [LARGE SCALE GENOMIC DNA]</scope>
    <source>
        <strain evidence="2 3">ATCC 29098</strain>
    </source>
</reference>
<dbReference type="AlphaFoldDB" id="B6WX08"/>
<reference evidence="2 3" key="2">
    <citation type="submission" date="2008-10" db="EMBL/GenBank/DDBJ databases">
        <authorList>
            <person name="Fulton L."/>
            <person name="Clifton S."/>
            <person name="Fulton B."/>
            <person name="Xu J."/>
            <person name="Minx P."/>
            <person name="Pepin K.H."/>
            <person name="Johnson M."/>
            <person name="Bhonagiri V."/>
            <person name="Nash W.E."/>
            <person name="Mardis E.R."/>
            <person name="Wilson R.K."/>
        </authorList>
    </citation>
    <scope>NUCLEOTIDE SEQUENCE [LARGE SCALE GENOMIC DNA]</scope>
    <source>
        <strain evidence="2 3">ATCC 29098</strain>
    </source>
</reference>
<evidence type="ECO:0000313" key="2">
    <source>
        <dbReference type="EMBL" id="EEB32453.1"/>
    </source>
</evidence>
<evidence type="ECO:0000313" key="3">
    <source>
        <dbReference type="Proteomes" id="UP000003676"/>
    </source>
</evidence>
<dbReference type="Proteomes" id="UP000003676">
    <property type="component" value="Unassembled WGS sequence"/>
</dbReference>
<accession>B6WX08</accession>
<feature type="region of interest" description="Disordered" evidence="1">
    <location>
        <begin position="1"/>
        <end position="40"/>
    </location>
</feature>
<name>B6WX08_9BACT</name>